<dbReference type="EMBL" id="JABXXR010000074">
    <property type="protein sequence ID" value="NVN40920.1"/>
    <property type="molecule type" value="Genomic_DNA"/>
</dbReference>
<evidence type="ECO:0000256" key="2">
    <source>
        <dbReference type="ARBA" id="ARBA00022679"/>
    </source>
</evidence>
<dbReference type="GO" id="GO:0016740">
    <property type="term" value="F:transferase activity"/>
    <property type="evidence" value="ECO:0007669"/>
    <property type="project" value="UniProtKB-KW"/>
</dbReference>
<comment type="similarity">
    <text evidence="1">Belongs to the gamma-glutamyltransferase family.</text>
</comment>
<dbReference type="InterPro" id="IPR051792">
    <property type="entry name" value="GGT_bact"/>
</dbReference>
<dbReference type="PANTHER" id="PTHR43199">
    <property type="entry name" value="GLUTATHIONE HYDROLASE"/>
    <property type="match status" value="1"/>
</dbReference>
<accession>A0A850PEN2</accession>
<protein>
    <submittedName>
        <fullName evidence="5">Gamma-glutamyltransferase</fullName>
    </submittedName>
</protein>
<dbReference type="PANTHER" id="PTHR43199:SF1">
    <property type="entry name" value="GLUTATHIONE HYDROLASE PROENZYME"/>
    <property type="match status" value="1"/>
</dbReference>
<proteinExistence type="inferred from homology"/>
<dbReference type="Pfam" id="PF01019">
    <property type="entry name" value="G_glu_transpept"/>
    <property type="match status" value="1"/>
</dbReference>
<dbReference type="GO" id="GO:0016787">
    <property type="term" value="F:hydrolase activity"/>
    <property type="evidence" value="ECO:0007669"/>
    <property type="project" value="UniProtKB-KW"/>
</dbReference>
<keyword evidence="2 5" id="KW-0808">Transferase</keyword>
<gene>
    <name evidence="5" type="ORF">HUK82_10135</name>
</gene>
<evidence type="ECO:0000313" key="5">
    <source>
        <dbReference type="EMBL" id="NVN40920.1"/>
    </source>
</evidence>
<dbReference type="SUPFAM" id="SSF56235">
    <property type="entry name" value="N-terminal nucleophile aminohydrolases (Ntn hydrolases)"/>
    <property type="match status" value="1"/>
</dbReference>
<dbReference type="RefSeq" id="WP_176613851.1">
    <property type="nucleotide sequence ID" value="NZ_JABXXR010000074.1"/>
</dbReference>
<dbReference type="InterPro" id="IPR043137">
    <property type="entry name" value="GGT_ssub_C"/>
</dbReference>
<dbReference type="Gene3D" id="3.60.20.40">
    <property type="match status" value="1"/>
</dbReference>
<dbReference type="AlphaFoldDB" id="A0A850PEN2"/>
<dbReference type="InterPro" id="IPR029055">
    <property type="entry name" value="Ntn_hydrolases_N"/>
</dbReference>
<evidence type="ECO:0000256" key="3">
    <source>
        <dbReference type="ARBA" id="ARBA00022801"/>
    </source>
</evidence>
<evidence type="ECO:0000256" key="4">
    <source>
        <dbReference type="ARBA" id="ARBA00023145"/>
    </source>
</evidence>
<evidence type="ECO:0000256" key="1">
    <source>
        <dbReference type="ARBA" id="ARBA00009381"/>
    </source>
</evidence>
<name>A0A850PEN2_9PROT</name>
<sequence length="473" mass="46347">MKFRALPGQVAAGPVGQCSRTLLPLAVAGLVAGCSTFAPAVKGVRDTLWGPSHPYLSGYVGIVVADEPQAAVAGHDVLVRGGNAADAATAVGLALAVTLPSRASLGSGGACLAYRPGQPGADSFLFLPVGGSVSGSRPAAVPMVVRGLYRMQIQYGSVDFSETLPPAIRLARAGATVSSQLASDLEVVKAPLLEDEGMSAVFSRGDGSVLQAGDTVAQPALAATLERIRHVGPGDLYNGALASSLAEGAATAGGGLTAADIRAALPARLESLALQNGGTRIDFVAPPADGGLGMAAAWHAAQGGTSVGGIGQSSVAAWRAAHSQTTDVAAAQAFVSSPPSGGRLPNLPASTSFAVVDRTGEAVACDLTMNNLFGTGRMAGSTGIVLGVAPGRNPAPLLPIAIAHHNGVVQAVVAASGQNDAADAAAAGLSNALAGRAGTANVGAGRVNSIVCGSHTCSGATDVRGGGLATGTN</sequence>
<keyword evidence="4" id="KW-0865">Zymogen</keyword>
<keyword evidence="3" id="KW-0378">Hydrolase</keyword>
<evidence type="ECO:0000313" key="6">
    <source>
        <dbReference type="Proteomes" id="UP000585665"/>
    </source>
</evidence>
<reference evidence="5 6" key="1">
    <citation type="submission" date="2020-06" db="EMBL/GenBank/DDBJ databases">
        <title>Description of novel acetic acid bacteria.</title>
        <authorList>
            <person name="Sombolestani A."/>
        </authorList>
    </citation>
    <scope>NUCLEOTIDE SEQUENCE [LARGE SCALE GENOMIC DNA]</scope>
    <source>
        <strain evidence="5 6">LMG 27010</strain>
    </source>
</reference>
<keyword evidence="6" id="KW-1185">Reference proteome</keyword>
<dbReference type="PRINTS" id="PR01210">
    <property type="entry name" value="GGTRANSPTASE"/>
</dbReference>
<dbReference type="Proteomes" id="UP000585665">
    <property type="component" value="Unassembled WGS sequence"/>
</dbReference>
<dbReference type="PROSITE" id="PS51257">
    <property type="entry name" value="PROKAR_LIPOPROTEIN"/>
    <property type="match status" value="1"/>
</dbReference>
<organism evidence="5 6">
    <name type="scientific">Ameyamaea chiangmaiensis</name>
    <dbReference type="NCBI Taxonomy" id="442969"/>
    <lineage>
        <taxon>Bacteria</taxon>
        <taxon>Pseudomonadati</taxon>
        <taxon>Pseudomonadota</taxon>
        <taxon>Alphaproteobacteria</taxon>
        <taxon>Acetobacterales</taxon>
        <taxon>Acetobacteraceae</taxon>
        <taxon>Ameyamaea</taxon>
    </lineage>
</organism>
<comment type="caution">
    <text evidence="5">The sequence shown here is derived from an EMBL/GenBank/DDBJ whole genome shotgun (WGS) entry which is preliminary data.</text>
</comment>